<feature type="signal peptide" evidence="3">
    <location>
        <begin position="1"/>
        <end position="23"/>
    </location>
</feature>
<dbReference type="AlphaFoldDB" id="A0A934WUE8"/>
<keyword evidence="1 3" id="KW-0732">Signal</keyword>
<keyword evidence="6" id="KW-1185">Reference proteome</keyword>
<evidence type="ECO:0000313" key="6">
    <source>
        <dbReference type="Proteomes" id="UP000633365"/>
    </source>
</evidence>
<evidence type="ECO:0000256" key="2">
    <source>
        <dbReference type="SAM" id="MobiDB-lite"/>
    </source>
</evidence>
<evidence type="ECO:0000259" key="4">
    <source>
        <dbReference type="PROSITE" id="PS51109"/>
    </source>
</evidence>
<comment type="caution">
    <text evidence="5">The sequence shown here is derived from an EMBL/GenBank/DDBJ whole genome shotgun (WGS) entry which is preliminary data.</text>
</comment>
<dbReference type="PROSITE" id="PS51257">
    <property type="entry name" value="PROKAR_LIPOPROTEIN"/>
    <property type="match status" value="1"/>
</dbReference>
<organism evidence="5 6">
    <name type="scientific">Ruminococcus difficilis</name>
    <dbReference type="NCBI Taxonomy" id="2763069"/>
    <lineage>
        <taxon>Bacteria</taxon>
        <taxon>Bacillati</taxon>
        <taxon>Bacillota</taxon>
        <taxon>Clostridia</taxon>
        <taxon>Eubacteriales</taxon>
        <taxon>Oscillospiraceae</taxon>
        <taxon>Ruminococcus</taxon>
    </lineage>
</organism>
<dbReference type="Pfam" id="PF07501">
    <property type="entry name" value="G5"/>
    <property type="match status" value="1"/>
</dbReference>
<dbReference type="InterPro" id="IPR007137">
    <property type="entry name" value="DUF348"/>
</dbReference>
<dbReference type="Pfam" id="PF03990">
    <property type="entry name" value="DUF348"/>
    <property type="match status" value="3"/>
</dbReference>
<protein>
    <submittedName>
        <fullName evidence="5">G5 domain-containing protein</fullName>
    </submittedName>
</protein>
<feature type="domain" description="G5" evidence="4">
    <location>
        <begin position="197"/>
        <end position="277"/>
    </location>
</feature>
<feature type="region of interest" description="Disordered" evidence="2">
    <location>
        <begin position="216"/>
        <end position="338"/>
    </location>
</feature>
<dbReference type="RefSeq" id="WP_201428789.1">
    <property type="nucleotide sequence ID" value="NZ_JAEQMG010000179.1"/>
</dbReference>
<reference evidence="5" key="1">
    <citation type="submission" date="2021-01" db="EMBL/GenBank/DDBJ databases">
        <title>Genome public.</title>
        <authorList>
            <person name="Liu C."/>
            <person name="Sun Q."/>
        </authorList>
    </citation>
    <scope>NUCLEOTIDE SEQUENCE</scope>
    <source>
        <strain evidence="5">M6</strain>
    </source>
</reference>
<evidence type="ECO:0000256" key="3">
    <source>
        <dbReference type="SAM" id="SignalP"/>
    </source>
</evidence>
<feature type="chain" id="PRO_5038962628" evidence="3">
    <location>
        <begin position="24"/>
        <end position="338"/>
    </location>
</feature>
<evidence type="ECO:0000313" key="5">
    <source>
        <dbReference type="EMBL" id="MBK6090110.1"/>
    </source>
</evidence>
<sequence length="338" mass="37414">MKRLTTAALAVLTVLVMVFSLTACGGKAVTLTVHDKDAKTEVEANVGMTVSQVLEKAEIKLGEKDETEPAKDEKIAEDIKEITVKRYAKVTVKLGDESREIEMTGGTVADAIKKSGLNTDGCEPDIDKDKYLEDGMVINMVKGTKVTLTVDGKTNDVATKAKTVEDFLKEQKVTLGADDEVSEKLTAEIKDGMKIVVKRVEYKTEEKTEKIEYKTVEKESDSLEAGKEEVTQEGKDGEKTVTYKVKYVDGKEDSREKVEEKVTKEAVDKVVTRGTKAESSQQEQPQQSQQQEQPQQSQQEQPAGKTVVSKENFPDCDGSGHGYYEIHYSDGSVEYQQY</sequence>
<dbReference type="PROSITE" id="PS51109">
    <property type="entry name" value="G5"/>
    <property type="match status" value="1"/>
</dbReference>
<dbReference type="EMBL" id="JAEQMG010000179">
    <property type="protein sequence ID" value="MBK6090110.1"/>
    <property type="molecule type" value="Genomic_DNA"/>
</dbReference>
<accession>A0A934WUE8</accession>
<evidence type="ECO:0000256" key="1">
    <source>
        <dbReference type="ARBA" id="ARBA00022729"/>
    </source>
</evidence>
<proteinExistence type="predicted"/>
<gene>
    <name evidence="5" type="ORF">JKK62_15920</name>
</gene>
<dbReference type="Proteomes" id="UP000633365">
    <property type="component" value="Unassembled WGS sequence"/>
</dbReference>
<dbReference type="InterPro" id="IPR011098">
    <property type="entry name" value="G5_dom"/>
</dbReference>
<dbReference type="Gene3D" id="2.20.230.10">
    <property type="entry name" value="Resuscitation-promoting factor rpfb"/>
    <property type="match status" value="1"/>
</dbReference>
<name>A0A934WUE8_9FIRM</name>
<feature type="compositionally biased region" description="Low complexity" evidence="2">
    <location>
        <begin position="278"/>
        <end position="302"/>
    </location>
</feature>
<feature type="compositionally biased region" description="Basic and acidic residues" evidence="2">
    <location>
        <begin position="216"/>
        <end position="271"/>
    </location>
</feature>
<dbReference type="SMART" id="SM01208">
    <property type="entry name" value="G5"/>
    <property type="match status" value="1"/>
</dbReference>